<dbReference type="Proteomes" id="UP000254253">
    <property type="component" value="Unassembled WGS sequence"/>
</dbReference>
<dbReference type="InterPro" id="IPR019289">
    <property type="entry name" value="Phage_tail_E/E"/>
</dbReference>
<proteinExistence type="predicted"/>
<name>A0A380TST1_ACTLI</name>
<keyword evidence="2" id="KW-1185">Reference proteome</keyword>
<evidence type="ECO:0000313" key="1">
    <source>
        <dbReference type="EMBL" id="SUT91517.1"/>
    </source>
</evidence>
<dbReference type="Pfam" id="PF10109">
    <property type="entry name" value="Phage_TAC_7"/>
    <property type="match status" value="1"/>
</dbReference>
<dbReference type="EMBL" id="UFRN01000002">
    <property type="protein sequence ID" value="SUT91517.1"/>
    <property type="molecule type" value="Genomic_DNA"/>
</dbReference>
<accession>A0A380TST1</accession>
<evidence type="ECO:0000313" key="2">
    <source>
        <dbReference type="Proteomes" id="UP000254253"/>
    </source>
</evidence>
<protein>
    <submittedName>
        <fullName evidence="1">Phage tail protein E</fullName>
    </submittedName>
</protein>
<organism evidence="1 2">
    <name type="scientific">Actinobacillus lignieresii</name>
    <dbReference type="NCBI Taxonomy" id="720"/>
    <lineage>
        <taxon>Bacteria</taxon>
        <taxon>Pseudomonadati</taxon>
        <taxon>Pseudomonadota</taxon>
        <taxon>Gammaproteobacteria</taxon>
        <taxon>Pasteurellales</taxon>
        <taxon>Pasteurellaceae</taxon>
        <taxon>Actinobacillus</taxon>
    </lineage>
</organism>
<dbReference type="RefSeq" id="WP_115590016.1">
    <property type="nucleotide sequence ID" value="NZ_UFRN01000002.1"/>
</dbReference>
<reference evidence="1 2" key="1">
    <citation type="submission" date="2018-06" db="EMBL/GenBank/DDBJ databases">
        <authorList>
            <consortium name="Pathogen Informatics"/>
            <person name="Doyle S."/>
        </authorList>
    </citation>
    <scope>NUCLEOTIDE SEQUENCE [LARGE SCALE GENOMIC DNA]</scope>
    <source>
        <strain evidence="1 2">NCTC4191</strain>
    </source>
</reference>
<sequence length="99" mass="11056">MTKTVKLKNGIVRGDSRITEISVRKPLTKQLRGASVIKLTELHADEWALVLPRVTMPKVDKVDFATMPVPDFMKLASAALELMLEDFADEDEEETEAGK</sequence>
<dbReference type="AlphaFoldDB" id="A0A380TST1"/>
<gene>
    <name evidence="1" type="ORF">NCTC4191_00573</name>
</gene>